<name>A0A816V571_9BILA</name>
<reference evidence="2" key="1">
    <citation type="submission" date="2021-02" db="EMBL/GenBank/DDBJ databases">
        <authorList>
            <person name="Nowell W R."/>
        </authorList>
    </citation>
    <scope>NUCLEOTIDE SEQUENCE</scope>
</reference>
<dbReference type="EMBL" id="CAJNRE010013040">
    <property type="protein sequence ID" value="CAF2115863.1"/>
    <property type="molecule type" value="Genomic_DNA"/>
</dbReference>
<comment type="caution">
    <text evidence="2">The sequence shown here is derived from an EMBL/GenBank/DDBJ whole genome shotgun (WGS) entry which is preliminary data.</text>
</comment>
<evidence type="ECO:0000313" key="3">
    <source>
        <dbReference type="Proteomes" id="UP000663824"/>
    </source>
</evidence>
<dbReference type="AlphaFoldDB" id="A0A816V571"/>
<dbReference type="PANTHER" id="PTHR33845:SF1">
    <property type="entry name" value="C2H2-TYPE DOMAIN-CONTAINING PROTEIN"/>
    <property type="match status" value="1"/>
</dbReference>
<dbReference type="Proteomes" id="UP000663824">
    <property type="component" value="Unassembled WGS sequence"/>
</dbReference>
<sequence length="541" mass="61310">MYILPNIIKHSLCLLLSHSTNSYLIVEPVTGGTVTGWNGYRWNGYRLERLPVERLPVGTVTGWNGYRLERLPVERLPVGTVTGGTVTGWNGYRWNGYRLERLPVERLPVGTVTGGTVTGGTVTDEPVTDWTGYRHRCIPNQDHTSNCSDCINIVQTLDEIKQKIEKMSDQDLQVELKYDFENASQHIIEWSRHNIRAAQQDFGKTKIISEMGTDEAFCTFDWGQKILPQEYRESQKKYFGKKGMDYSEVQKGKDICDRICGVAKDRMRSWIATGNNLLNAHDIKEGMEHAGGIKNTKVAVAEIIPGAGHVEKTNVPNVSSVRSVRYTQEAMKIYKASNIGSGISIKYKTIEFENNMRVTSPFTVPINDQLSGAIPKRRADREYYDLLFCPVTGCTATFESNIELRAHIAANLHVIVDDVPRTTNDIARIHLTEILRSTSTRSRSEAEAILQHQNATMHDVSGSFHYRFFSVCGWALRTRKLGKQMSDKVKNFIEQIWLDLMKTNSRIIAENIQLQIRTKKLFSAAPLGLKCGTHKFRSVRY</sequence>
<dbReference type="PROSITE" id="PS00028">
    <property type="entry name" value="ZINC_FINGER_C2H2_1"/>
    <property type="match status" value="1"/>
</dbReference>
<proteinExistence type="predicted"/>
<feature type="domain" description="C2H2-type" evidence="1">
    <location>
        <begin position="389"/>
        <end position="413"/>
    </location>
</feature>
<gene>
    <name evidence="2" type="ORF">MBJ925_LOCUS24940</name>
</gene>
<organism evidence="2 3">
    <name type="scientific">Rotaria magnacalcarata</name>
    <dbReference type="NCBI Taxonomy" id="392030"/>
    <lineage>
        <taxon>Eukaryota</taxon>
        <taxon>Metazoa</taxon>
        <taxon>Spiralia</taxon>
        <taxon>Gnathifera</taxon>
        <taxon>Rotifera</taxon>
        <taxon>Eurotatoria</taxon>
        <taxon>Bdelloidea</taxon>
        <taxon>Philodinida</taxon>
        <taxon>Philodinidae</taxon>
        <taxon>Rotaria</taxon>
    </lineage>
</organism>
<accession>A0A816V571</accession>
<protein>
    <recommendedName>
        <fullName evidence="1">C2H2-type domain-containing protein</fullName>
    </recommendedName>
</protein>
<dbReference type="PANTHER" id="PTHR33845">
    <property type="entry name" value="C2H2-TYPE DOMAIN-CONTAINING PROTEIN"/>
    <property type="match status" value="1"/>
</dbReference>
<evidence type="ECO:0000259" key="1">
    <source>
        <dbReference type="PROSITE" id="PS00028"/>
    </source>
</evidence>
<evidence type="ECO:0000313" key="2">
    <source>
        <dbReference type="EMBL" id="CAF2115863.1"/>
    </source>
</evidence>
<dbReference type="InterPro" id="IPR013087">
    <property type="entry name" value="Znf_C2H2_type"/>
</dbReference>